<evidence type="ECO:0000313" key="1">
    <source>
        <dbReference type="EMBL" id="KAF6135131.1"/>
    </source>
</evidence>
<reference evidence="1 2" key="1">
    <citation type="journal article" date="2020" name="IScience">
        <title>Genome Sequencing of the Endangered Kingdonia uniflora (Circaeasteraceae, Ranunculales) Reveals Potential Mechanisms of Evolutionary Specialization.</title>
        <authorList>
            <person name="Sun Y."/>
            <person name="Deng T."/>
            <person name="Zhang A."/>
            <person name="Moore M.J."/>
            <person name="Landis J.B."/>
            <person name="Lin N."/>
            <person name="Zhang H."/>
            <person name="Zhang X."/>
            <person name="Huang J."/>
            <person name="Zhang X."/>
            <person name="Sun H."/>
            <person name="Wang H."/>
        </authorList>
    </citation>
    <scope>NUCLEOTIDE SEQUENCE [LARGE SCALE GENOMIC DNA]</scope>
    <source>
        <strain evidence="1">TB1705</strain>
        <tissue evidence="1">Leaf</tissue>
    </source>
</reference>
<keyword evidence="2" id="KW-1185">Reference proteome</keyword>
<comment type="caution">
    <text evidence="1">The sequence shown here is derived from an EMBL/GenBank/DDBJ whole genome shotgun (WGS) entry which is preliminary data.</text>
</comment>
<organism evidence="1 2">
    <name type="scientific">Kingdonia uniflora</name>
    <dbReference type="NCBI Taxonomy" id="39325"/>
    <lineage>
        <taxon>Eukaryota</taxon>
        <taxon>Viridiplantae</taxon>
        <taxon>Streptophyta</taxon>
        <taxon>Embryophyta</taxon>
        <taxon>Tracheophyta</taxon>
        <taxon>Spermatophyta</taxon>
        <taxon>Magnoliopsida</taxon>
        <taxon>Ranunculales</taxon>
        <taxon>Circaeasteraceae</taxon>
        <taxon>Kingdonia</taxon>
    </lineage>
</organism>
<dbReference type="EMBL" id="JACGCM010002813">
    <property type="protein sequence ID" value="KAF6135131.1"/>
    <property type="molecule type" value="Genomic_DNA"/>
</dbReference>
<feature type="non-terminal residue" evidence="1">
    <location>
        <position position="1"/>
    </location>
</feature>
<dbReference type="OrthoDB" id="696485at2759"/>
<accession>A0A7J7KXN3</accession>
<dbReference type="AlphaFoldDB" id="A0A7J7KXN3"/>
<evidence type="ECO:0000313" key="2">
    <source>
        <dbReference type="Proteomes" id="UP000541444"/>
    </source>
</evidence>
<dbReference type="Proteomes" id="UP000541444">
    <property type="component" value="Unassembled WGS sequence"/>
</dbReference>
<protein>
    <recommendedName>
        <fullName evidence="3">Reverse transcriptase</fullName>
    </recommendedName>
</protein>
<name>A0A7J7KXN3_9MAGN</name>
<evidence type="ECO:0008006" key="3">
    <source>
        <dbReference type="Google" id="ProtNLM"/>
    </source>
</evidence>
<proteinExistence type="predicted"/>
<gene>
    <name evidence="1" type="ORF">GIB67_040442</name>
</gene>
<sequence length="144" mass="16763">KFSTKSGDPIRYNKISTLWTGIKTGAALSKPYIGWLIGNGTNINFWRDTWAKDIPLMEYIDLPRLMWKNCKAKLSTFINSQGWNFPSDIMLLLALGINLQQLQCNPNTQDTMIWKPDLQGDFTAKSAFDALRRREETAWWWRFV</sequence>